<evidence type="ECO:0000313" key="2">
    <source>
        <dbReference type="EMBL" id="HCK25300.1"/>
    </source>
</evidence>
<comment type="caution">
    <text evidence="2">The sequence shown here is derived from an EMBL/GenBank/DDBJ whole genome shotgun (WGS) entry which is preliminary data.</text>
</comment>
<protein>
    <submittedName>
        <fullName evidence="2">RagB/SusD family nutrient uptake outer membrane protein</fullName>
    </submittedName>
</protein>
<dbReference type="AlphaFoldDB" id="A0A3D2SIH2"/>
<dbReference type="InterPro" id="IPR033985">
    <property type="entry name" value="SusD-like_N"/>
</dbReference>
<gene>
    <name evidence="2" type="ORF">DHW31_11140</name>
</gene>
<proteinExistence type="predicted"/>
<dbReference type="InterPro" id="IPR011990">
    <property type="entry name" value="TPR-like_helical_dom_sf"/>
</dbReference>
<evidence type="ECO:0000259" key="1">
    <source>
        <dbReference type="Pfam" id="PF14322"/>
    </source>
</evidence>
<organism evidence="2 3">
    <name type="scientific">Bacteroides graminisolvens</name>
    <dbReference type="NCBI Taxonomy" id="477666"/>
    <lineage>
        <taxon>Bacteria</taxon>
        <taxon>Pseudomonadati</taxon>
        <taxon>Bacteroidota</taxon>
        <taxon>Bacteroidia</taxon>
        <taxon>Bacteroidales</taxon>
        <taxon>Bacteroidaceae</taxon>
        <taxon>Bacteroides</taxon>
    </lineage>
</organism>
<dbReference type="Proteomes" id="UP000263098">
    <property type="component" value="Unassembled WGS sequence"/>
</dbReference>
<evidence type="ECO:0000313" key="3">
    <source>
        <dbReference type="Proteomes" id="UP000263098"/>
    </source>
</evidence>
<dbReference type="PROSITE" id="PS51257">
    <property type="entry name" value="PROKAR_LIPOPROTEIN"/>
    <property type="match status" value="1"/>
</dbReference>
<sequence length="519" mass="57768">MKKINIFNILSCGLLLFASCDDFLDTTPDNRAEIDTSAKITSLLTSAYAGNSFILLTELSSDNAMDNGAQYTAYNEEQEDAYLWKDITTTGNDSPKSVWDANYAAVAAANQALKAIEDLGSPASLNPQKGEALLCRAYGHFTLANVFCMAYNPLTADKDMGLPYSEKPETQVFVKYERGTMAELYDKIYKDLEEGLPLVNDGIYSVPKYHFNKKAAYAFAARFNLFYHKYDKAIQYATVAVGDASVKNFRDWSGIAASASNWDARTDAFIAATEPANLLLQTAVSAWPYVYGPYSLGKRYGNARAIFTRESVRVAGLWGAYANLYPGSSVWGSDQKLAISKLKAYFEYTDKAAGIGYLHLVDPVFTTDEVLLCRAEAYALKADYTNALADINTWLKTHTKMQSAVTLDKIVEFYSALPYMPLEPATDAERNIKKEINPQGFTVSEGQQENVIQCILHLRRIETMHEGLRWLDIKRYGIEIAHNRDGLAYDVLKTDDPRRAIQLPQDVISAGLTANPRTK</sequence>
<dbReference type="Gene3D" id="1.25.40.390">
    <property type="match status" value="1"/>
</dbReference>
<accession>A0A3D2SIH2</accession>
<dbReference type="GO" id="GO:0009279">
    <property type="term" value="C:cell outer membrane"/>
    <property type="evidence" value="ECO:0007669"/>
    <property type="project" value="UniProtKB-SubCell"/>
</dbReference>
<name>A0A3D2SIH2_9BACE</name>
<dbReference type="SUPFAM" id="SSF48452">
    <property type="entry name" value="TPR-like"/>
    <property type="match status" value="1"/>
</dbReference>
<dbReference type="Pfam" id="PF14322">
    <property type="entry name" value="SusD-like_3"/>
    <property type="match status" value="1"/>
</dbReference>
<dbReference type="EMBL" id="DPVG01000413">
    <property type="protein sequence ID" value="HCK25300.1"/>
    <property type="molecule type" value="Genomic_DNA"/>
</dbReference>
<feature type="domain" description="SusD-like N-terminal" evidence="1">
    <location>
        <begin position="22"/>
        <end position="225"/>
    </location>
</feature>
<reference evidence="2 3" key="1">
    <citation type="journal article" date="2018" name="Nat. Biotechnol.">
        <title>A standardized bacterial taxonomy based on genome phylogeny substantially revises the tree of life.</title>
        <authorList>
            <person name="Parks D.H."/>
            <person name="Chuvochina M."/>
            <person name="Waite D.W."/>
            <person name="Rinke C."/>
            <person name="Skarshewski A."/>
            <person name="Chaumeil P.A."/>
            <person name="Hugenholtz P."/>
        </authorList>
    </citation>
    <scope>NUCLEOTIDE SEQUENCE [LARGE SCALE GENOMIC DNA]</scope>
    <source>
        <strain evidence="2">UBA9667</strain>
    </source>
</reference>